<comment type="caution">
    <text evidence="7">The sequence shown here is derived from an EMBL/GenBank/DDBJ whole genome shotgun (WGS) entry which is preliminary data.</text>
</comment>
<evidence type="ECO:0000313" key="8">
    <source>
        <dbReference type="Proteomes" id="UP001367676"/>
    </source>
</evidence>
<protein>
    <recommendedName>
        <fullName evidence="6">Major facilitator superfamily (MFS) profile domain-containing protein</fullName>
    </recommendedName>
</protein>
<dbReference type="InterPro" id="IPR020846">
    <property type="entry name" value="MFS_dom"/>
</dbReference>
<feature type="transmembrane region" description="Helical" evidence="5">
    <location>
        <begin position="134"/>
        <end position="151"/>
    </location>
</feature>
<evidence type="ECO:0000313" key="7">
    <source>
        <dbReference type="EMBL" id="KAK7573588.1"/>
    </source>
</evidence>
<dbReference type="InterPro" id="IPR036259">
    <property type="entry name" value="MFS_trans_sf"/>
</dbReference>
<feature type="domain" description="Major facilitator superfamily (MFS) profile" evidence="6">
    <location>
        <begin position="33"/>
        <end position="430"/>
    </location>
</feature>
<dbReference type="InterPro" id="IPR005829">
    <property type="entry name" value="Sugar_transporter_CS"/>
</dbReference>
<dbReference type="PROSITE" id="PS50850">
    <property type="entry name" value="MFS"/>
    <property type="match status" value="1"/>
</dbReference>
<dbReference type="PANTHER" id="PTHR48021:SF1">
    <property type="entry name" value="GH07001P-RELATED"/>
    <property type="match status" value="1"/>
</dbReference>
<feature type="transmembrane region" description="Helical" evidence="5">
    <location>
        <begin position="363"/>
        <end position="384"/>
    </location>
</feature>
<evidence type="ECO:0000259" key="6">
    <source>
        <dbReference type="PROSITE" id="PS50850"/>
    </source>
</evidence>
<keyword evidence="4 5" id="KW-0472">Membrane</keyword>
<dbReference type="Proteomes" id="UP001367676">
    <property type="component" value="Unassembled WGS sequence"/>
</dbReference>
<dbReference type="PANTHER" id="PTHR48021">
    <property type="match status" value="1"/>
</dbReference>
<dbReference type="InterPro" id="IPR005828">
    <property type="entry name" value="MFS_sugar_transport-like"/>
</dbReference>
<organism evidence="7 8">
    <name type="scientific">Parthenolecanium corni</name>
    <dbReference type="NCBI Taxonomy" id="536013"/>
    <lineage>
        <taxon>Eukaryota</taxon>
        <taxon>Metazoa</taxon>
        <taxon>Ecdysozoa</taxon>
        <taxon>Arthropoda</taxon>
        <taxon>Hexapoda</taxon>
        <taxon>Insecta</taxon>
        <taxon>Pterygota</taxon>
        <taxon>Neoptera</taxon>
        <taxon>Paraneoptera</taxon>
        <taxon>Hemiptera</taxon>
        <taxon>Sternorrhyncha</taxon>
        <taxon>Coccoidea</taxon>
        <taxon>Coccidae</taxon>
        <taxon>Parthenolecanium</taxon>
    </lineage>
</organism>
<sequence length="430" mass="48336">MSVTPKSEEAPLSFQGLVRLAVNHIYSFCEWNHFKYDHVIVVFAYFMIGIIWGSLSPVLQKHRNPNDELYFSDEDCTWMVTSQNLGYFVGCSLLTLVADKVGRNTVIISSTLLVLVSCSVALIKKVILLQLSRFLAGMTVGINAIIIPIYIGENSSPNVRGVFNSVTNLFIDVGMIFSSSVTTYCSYEISAVIFVAASLVNLLSEMLLREPAQHLLAKGRQTKAENQFFWLRGRNEVSQKEFDDITMSLNKEKAKFSWTFVFDRNFQITAVMSTFMVLTGYFPVVSLVSIILVPTKKLATNELAILFNMFQLSGSVISPFIIDRFRRRTLWIFSAILVTVSHIFTAALYICREKGFEVWNAEWLLFGSVTAYATIFAALMYPLVPEQKRAASRFIHSRAVSQICSFQKPGLQNQTTLEQTISNLAPTASA</sequence>
<dbReference type="GO" id="GO:0016020">
    <property type="term" value="C:membrane"/>
    <property type="evidence" value="ECO:0007669"/>
    <property type="project" value="UniProtKB-SubCell"/>
</dbReference>
<evidence type="ECO:0000256" key="2">
    <source>
        <dbReference type="ARBA" id="ARBA00022692"/>
    </source>
</evidence>
<evidence type="ECO:0000256" key="5">
    <source>
        <dbReference type="SAM" id="Phobius"/>
    </source>
</evidence>
<evidence type="ECO:0000256" key="4">
    <source>
        <dbReference type="ARBA" id="ARBA00023136"/>
    </source>
</evidence>
<feature type="transmembrane region" description="Helical" evidence="5">
    <location>
        <begin position="36"/>
        <end position="55"/>
    </location>
</feature>
<name>A0AAN9T816_9HEMI</name>
<keyword evidence="2 5" id="KW-0812">Transmembrane</keyword>
<dbReference type="AlphaFoldDB" id="A0AAN9T816"/>
<reference evidence="7 8" key="1">
    <citation type="submission" date="2024-03" db="EMBL/GenBank/DDBJ databases">
        <title>Adaptation during the transition from Ophiocordyceps entomopathogen to insect associate is accompanied by gene loss and intensified selection.</title>
        <authorList>
            <person name="Ward C.M."/>
            <person name="Onetto C.A."/>
            <person name="Borneman A.R."/>
        </authorList>
    </citation>
    <scope>NUCLEOTIDE SEQUENCE [LARGE SCALE GENOMIC DNA]</scope>
    <source>
        <strain evidence="7">AWRI1</strain>
        <tissue evidence="7">Single Adult Female</tissue>
    </source>
</reference>
<dbReference type="Pfam" id="PF00083">
    <property type="entry name" value="Sugar_tr"/>
    <property type="match status" value="1"/>
</dbReference>
<proteinExistence type="predicted"/>
<dbReference type="Gene3D" id="1.20.1250.20">
    <property type="entry name" value="MFS general substrate transporter like domains"/>
    <property type="match status" value="1"/>
</dbReference>
<dbReference type="EMBL" id="JBBCAQ010000037">
    <property type="protein sequence ID" value="KAK7573588.1"/>
    <property type="molecule type" value="Genomic_DNA"/>
</dbReference>
<dbReference type="InterPro" id="IPR050549">
    <property type="entry name" value="MFS_Trehalose_Transporter"/>
</dbReference>
<dbReference type="SUPFAM" id="SSF103473">
    <property type="entry name" value="MFS general substrate transporter"/>
    <property type="match status" value="1"/>
</dbReference>
<feature type="transmembrane region" description="Helical" evidence="5">
    <location>
        <begin position="268"/>
        <end position="291"/>
    </location>
</feature>
<feature type="transmembrane region" description="Helical" evidence="5">
    <location>
        <begin position="104"/>
        <end position="122"/>
    </location>
</feature>
<feature type="transmembrane region" description="Helical" evidence="5">
    <location>
        <begin position="303"/>
        <end position="322"/>
    </location>
</feature>
<gene>
    <name evidence="7" type="ORF">V9T40_010779</name>
</gene>
<feature type="transmembrane region" description="Helical" evidence="5">
    <location>
        <begin position="189"/>
        <end position="208"/>
    </location>
</feature>
<evidence type="ECO:0000256" key="3">
    <source>
        <dbReference type="ARBA" id="ARBA00022989"/>
    </source>
</evidence>
<keyword evidence="3 5" id="KW-1133">Transmembrane helix</keyword>
<feature type="transmembrane region" description="Helical" evidence="5">
    <location>
        <begin position="329"/>
        <end position="351"/>
    </location>
</feature>
<comment type="subcellular location">
    <subcellularLocation>
        <location evidence="1">Membrane</location>
        <topology evidence="1">Multi-pass membrane protein</topology>
    </subcellularLocation>
</comment>
<accession>A0AAN9T816</accession>
<dbReference type="PROSITE" id="PS00217">
    <property type="entry name" value="SUGAR_TRANSPORT_2"/>
    <property type="match status" value="1"/>
</dbReference>
<dbReference type="GO" id="GO:0022857">
    <property type="term" value="F:transmembrane transporter activity"/>
    <property type="evidence" value="ECO:0007669"/>
    <property type="project" value="InterPro"/>
</dbReference>
<evidence type="ECO:0000256" key="1">
    <source>
        <dbReference type="ARBA" id="ARBA00004141"/>
    </source>
</evidence>
<keyword evidence="8" id="KW-1185">Reference proteome</keyword>